<evidence type="ECO:0000313" key="2">
    <source>
        <dbReference type="EnsemblMetazoa" id="CJA34336.1"/>
    </source>
</evidence>
<feature type="chain" id="PRO_5035864009" description="Secreted protein" evidence="1">
    <location>
        <begin position="17"/>
        <end position="85"/>
    </location>
</feature>
<proteinExistence type="predicted"/>
<reference evidence="3" key="1">
    <citation type="submission" date="2010-08" db="EMBL/GenBank/DDBJ databases">
        <authorList>
            <consortium name="Caenorhabditis japonica Sequencing Consortium"/>
            <person name="Wilson R.K."/>
        </authorList>
    </citation>
    <scope>NUCLEOTIDE SEQUENCE [LARGE SCALE GENOMIC DNA]</scope>
    <source>
        <strain evidence="3">DF5081</strain>
    </source>
</reference>
<sequence length="85" mass="9631">MFFLLNPAFQFVLVVCSVCGVAICSCIAIERCLVWRYPVTDYDVGRVLYVPQNPPKIATSQVIIHITPPEEEKGKMRSVLMIEED</sequence>
<feature type="signal peptide" evidence="1">
    <location>
        <begin position="1"/>
        <end position="16"/>
    </location>
</feature>
<accession>A0A8R1II49</accession>
<dbReference type="AlphaFoldDB" id="A0A8R1II49"/>
<keyword evidence="3" id="KW-1185">Reference proteome</keyword>
<protein>
    <recommendedName>
        <fullName evidence="4">Secreted protein</fullName>
    </recommendedName>
</protein>
<evidence type="ECO:0000313" key="3">
    <source>
        <dbReference type="Proteomes" id="UP000005237"/>
    </source>
</evidence>
<organism evidence="2 3">
    <name type="scientific">Caenorhabditis japonica</name>
    <dbReference type="NCBI Taxonomy" id="281687"/>
    <lineage>
        <taxon>Eukaryota</taxon>
        <taxon>Metazoa</taxon>
        <taxon>Ecdysozoa</taxon>
        <taxon>Nematoda</taxon>
        <taxon>Chromadorea</taxon>
        <taxon>Rhabditida</taxon>
        <taxon>Rhabditina</taxon>
        <taxon>Rhabditomorpha</taxon>
        <taxon>Rhabditoidea</taxon>
        <taxon>Rhabditidae</taxon>
        <taxon>Peloderinae</taxon>
        <taxon>Caenorhabditis</taxon>
    </lineage>
</organism>
<keyword evidence="1" id="KW-0732">Signal</keyword>
<name>A0A8R1II49_CAEJA</name>
<dbReference type="EnsemblMetazoa" id="CJA34336.1">
    <property type="protein sequence ID" value="CJA34336.1"/>
    <property type="gene ID" value="WBGene00210183"/>
</dbReference>
<reference evidence="2" key="2">
    <citation type="submission" date="2022-06" db="UniProtKB">
        <authorList>
            <consortium name="EnsemblMetazoa"/>
        </authorList>
    </citation>
    <scope>IDENTIFICATION</scope>
    <source>
        <strain evidence="2">DF5081</strain>
    </source>
</reference>
<dbReference type="Proteomes" id="UP000005237">
    <property type="component" value="Unassembled WGS sequence"/>
</dbReference>
<evidence type="ECO:0008006" key="4">
    <source>
        <dbReference type="Google" id="ProtNLM"/>
    </source>
</evidence>
<evidence type="ECO:0000256" key="1">
    <source>
        <dbReference type="SAM" id="SignalP"/>
    </source>
</evidence>